<dbReference type="Proteomes" id="UP000585474">
    <property type="component" value="Unassembled WGS sequence"/>
</dbReference>
<evidence type="ECO:0000313" key="3">
    <source>
        <dbReference type="Proteomes" id="UP000585474"/>
    </source>
</evidence>
<comment type="caution">
    <text evidence="2">The sequence shown here is derived from an EMBL/GenBank/DDBJ whole genome shotgun (WGS) entry which is preliminary data.</text>
</comment>
<dbReference type="AlphaFoldDB" id="A0A7J0HBC9"/>
<sequence length="110" mass="11633">MLAIPVVGRNEEREDEQVEKIGSGSGLVAVMLNSQVLTTSHHPSTHPAAQITFLTFSNRPCPLPGLHPSPQPQSPSPPPPPPPPPPCPSISVTPVLLIPESLFSIPDTEV</sequence>
<feature type="compositionally biased region" description="Pro residues" evidence="1">
    <location>
        <begin position="61"/>
        <end position="88"/>
    </location>
</feature>
<evidence type="ECO:0000313" key="2">
    <source>
        <dbReference type="EMBL" id="GFZ20275.1"/>
    </source>
</evidence>
<evidence type="ECO:0000256" key="1">
    <source>
        <dbReference type="SAM" id="MobiDB-lite"/>
    </source>
</evidence>
<feature type="region of interest" description="Disordered" evidence="1">
    <location>
        <begin position="60"/>
        <end position="91"/>
    </location>
</feature>
<gene>
    <name evidence="2" type="ORF">Acr_28g0009800</name>
</gene>
<feature type="region of interest" description="Disordered" evidence="1">
    <location>
        <begin position="1"/>
        <end position="21"/>
    </location>
</feature>
<organism evidence="2 3">
    <name type="scientific">Actinidia rufa</name>
    <dbReference type="NCBI Taxonomy" id="165716"/>
    <lineage>
        <taxon>Eukaryota</taxon>
        <taxon>Viridiplantae</taxon>
        <taxon>Streptophyta</taxon>
        <taxon>Embryophyta</taxon>
        <taxon>Tracheophyta</taxon>
        <taxon>Spermatophyta</taxon>
        <taxon>Magnoliopsida</taxon>
        <taxon>eudicotyledons</taxon>
        <taxon>Gunneridae</taxon>
        <taxon>Pentapetalae</taxon>
        <taxon>asterids</taxon>
        <taxon>Ericales</taxon>
        <taxon>Actinidiaceae</taxon>
        <taxon>Actinidia</taxon>
    </lineage>
</organism>
<protein>
    <submittedName>
        <fullName evidence="2">Uncharacterized protein</fullName>
    </submittedName>
</protein>
<name>A0A7J0HBC9_9ERIC</name>
<proteinExistence type="predicted"/>
<keyword evidence="3" id="KW-1185">Reference proteome</keyword>
<dbReference type="EMBL" id="BJWL01000028">
    <property type="protein sequence ID" value="GFZ20275.1"/>
    <property type="molecule type" value="Genomic_DNA"/>
</dbReference>
<accession>A0A7J0HBC9</accession>
<reference evidence="2 3" key="1">
    <citation type="submission" date="2019-07" db="EMBL/GenBank/DDBJ databases">
        <title>De Novo Assembly of kiwifruit Actinidia rufa.</title>
        <authorList>
            <person name="Sugita-Konishi S."/>
            <person name="Sato K."/>
            <person name="Mori E."/>
            <person name="Abe Y."/>
            <person name="Kisaki G."/>
            <person name="Hamano K."/>
            <person name="Suezawa K."/>
            <person name="Otani M."/>
            <person name="Fukuda T."/>
            <person name="Manabe T."/>
            <person name="Gomi K."/>
            <person name="Tabuchi M."/>
            <person name="Akimitsu K."/>
            <person name="Kataoka I."/>
        </authorList>
    </citation>
    <scope>NUCLEOTIDE SEQUENCE [LARGE SCALE GENOMIC DNA]</scope>
    <source>
        <strain evidence="3">cv. Fuchu</strain>
    </source>
</reference>